<dbReference type="GO" id="GO:0005743">
    <property type="term" value="C:mitochondrial inner membrane"/>
    <property type="evidence" value="ECO:0007669"/>
    <property type="project" value="UniProtKB-SubCell"/>
</dbReference>
<feature type="transmembrane region" description="Helical" evidence="11">
    <location>
        <begin position="140"/>
        <end position="157"/>
    </location>
</feature>
<keyword evidence="6 11" id="KW-1133">Transmembrane helix</keyword>
<keyword evidence="14" id="KW-1185">Reference proteome</keyword>
<dbReference type="GeneID" id="55995863"/>
<dbReference type="PANTHER" id="PTHR12428:SF66">
    <property type="entry name" value="MITOCHONDRIAL INNER MEMBRANE PROTEIN OXA1L"/>
    <property type="match status" value="1"/>
</dbReference>
<keyword evidence="3 9" id="KW-0812">Transmembrane</keyword>
<proteinExistence type="inferred from homology"/>
<comment type="similarity">
    <text evidence="2 9">Belongs to the OXA1/ALB3/YidC family.</text>
</comment>
<dbReference type="Proteomes" id="UP000509510">
    <property type="component" value="Chromosome IV"/>
</dbReference>
<evidence type="ECO:0000256" key="5">
    <source>
        <dbReference type="ARBA" id="ARBA00022946"/>
    </source>
</evidence>
<evidence type="ECO:0000313" key="13">
    <source>
        <dbReference type="EMBL" id="QKX61227.1"/>
    </source>
</evidence>
<evidence type="ECO:0000313" key="14">
    <source>
        <dbReference type="Proteomes" id="UP000509510"/>
    </source>
</evidence>
<evidence type="ECO:0000256" key="1">
    <source>
        <dbReference type="ARBA" id="ARBA00004448"/>
    </source>
</evidence>
<feature type="compositionally biased region" description="Basic and acidic residues" evidence="10">
    <location>
        <begin position="442"/>
        <end position="468"/>
    </location>
</feature>
<evidence type="ECO:0000256" key="3">
    <source>
        <dbReference type="ARBA" id="ARBA00022692"/>
    </source>
</evidence>
<feature type="domain" description="Membrane insertase YidC/Oxa/ALB C-terminal" evidence="12">
    <location>
        <begin position="142"/>
        <end position="336"/>
    </location>
</feature>
<sequence>MLGGRALSRYAVAGKTGGFRPLNTFVSARSLSHIASRPNLAIGRGNRARLQANSPCTPAAISGSSFARFNSTSTNNGPAGSEDLTQIPATDSSSLLEDVMSISQIPERLGYLKDLGLDYGWGPSAFMEWSIEHIHIMSGIPWWASIAAAAALVRLALFQPAVMASSNAALSIPIKEKMSVLRSQRTMFLTQGKQLEAAKVKEEMQEIHDSLGISIWKNFLPMLQIPLGFGCFRVVRGMTSLPVPALADEQVAWITDLTTYDPLFVLPIAASAFTYWTFKKAATSGMNDMMTSSIGRGLMFGLPVLSLVFIAFQPAALQMYFAVSGVLAFLQAYLLNTPATRSILGMVPIPPEPSALEREQSRLKLRMIQEQTATYLQQYRQQQTEMKAAPTKEGNKSMIDKMVDNAKKEVSNMKTEMDEKMEKMKGKTTGMNADGSHVVKPRLTDAQKKEAQAYKVLRDEEDKTRYMDRISGNRTRTKSRSSKSKKSDQN</sequence>
<keyword evidence="8 11" id="KW-0472">Membrane</keyword>
<dbReference type="OrthoDB" id="2148490at2759"/>
<feature type="compositionally biased region" description="Basic residues" evidence="10">
    <location>
        <begin position="475"/>
        <end position="484"/>
    </location>
</feature>
<evidence type="ECO:0000256" key="9">
    <source>
        <dbReference type="RuleBase" id="RU003945"/>
    </source>
</evidence>
<keyword evidence="5" id="KW-0809">Transit peptide</keyword>
<evidence type="ECO:0000256" key="4">
    <source>
        <dbReference type="ARBA" id="ARBA00022792"/>
    </source>
</evidence>
<dbReference type="GO" id="GO:0032977">
    <property type="term" value="F:membrane insertase activity"/>
    <property type="evidence" value="ECO:0007669"/>
    <property type="project" value="InterPro"/>
</dbReference>
<dbReference type="CDD" id="cd20069">
    <property type="entry name" value="5TM_Oxa1-like"/>
    <property type="match status" value="1"/>
</dbReference>
<dbReference type="Pfam" id="PF02096">
    <property type="entry name" value="60KD_IMP"/>
    <property type="match status" value="1"/>
</dbReference>
<dbReference type="PANTHER" id="PTHR12428">
    <property type="entry name" value="OXA1"/>
    <property type="match status" value="1"/>
</dbReference>
<gene>
    <name evidence="13" type="ORF">TRUGW13939_08374</name>
</gene>
<organism evidence="13 14">
    <name type="scientific">Talaromyces rugulosus</name>
    <name type="common">Penicillium rugulosum</name>
    <dbReference type="NCBI Taxonomy" id="121627"/>
    <lineage>
        <taxon>Eukaryota</taxon>
        <taxon>Fungi</taxon>
        <taxon>Dikarya</taxon>
        <taxon>Ascomycota</taxon>
        <taxon>Pezizomycotina</taxon>
        <taxon>Eurotiomycetes</taxon>
        <taxon>Eurotiomycetidae</taxon>
        <taxon>Eurotiales</taxon>
        <taxon>Trichocomaceae</taxon>
        <taxon>Talaromyces</taxon>
        <taxon>Talaromyces sect. Islandici</taxon>
    </lineage>
</organism>
<feature type="transmembrane region" description="Helical" evidence="11">
    <location>
        <begin position="294"/>
        <end position="312"/>
    </location>
</feature>
<dbReference type="AlphaFoldDB" id="A0A7H8R4W4"/>
<evidence type="ECO:0000256" key="11">
    <source>
        <dbReference type="SAM" id="Phobius"/>
    </source>
</evidence>
<evidence type="ECO:0000256" key="2">
    <source>
        <dbReference type="ARBA" id="ARBA00009877"/>
    </source>
</evidence>
<name>A0A7H8R4W4_TALRU</name>
<evidence type="ECO:0000256" key="6">
    <source>
        <dbReference type="ARBA" id="ARBA00022989"/>
    </source>
</evidence>
<comment type="subcellular location">
    <subcellularLocation>
        <location evidence="9">Membrane</location>
        <topology evidence="9">Multi-pass membrane protein</topology>
    </subcellularLocation>
    <subcellularLocation>
        <location evidence="1">Mitochondrion inner membrane</location>
        <topology evidence="1">Multi-pass membrane protein</topology>
    </subcellularLocation>
</comment>
<dbReference type="InterPro" id="IPR028055">
    <property type="entry name" value="YidC/Oxa/ALB_C"/>
</dbReference>
<feature type="transmembrane region" description="Helical" evidence="11">
    <location>
        <begin position="318"/>
        <end position="336"/>
    </location>
</feature>
<dbReference type="InterPro" id="IPR001708">
    <property type="entry name" value="YidC/ALB3/OXA1/COX18"/>
</dbReference>
<feature type="region of interest" description="Disordered" evidence="10">
    <location>
        <begin position="423"/>
        <end position="490"/>
    </location>
</feature>
<dbReference type="KEGG" id="trg:TRUGW13939_08374"/>
<evidence type="ECO:0000256" key="8">
    <source>
        <dbReference type="ARBA" id="ARBA00023136"/>
    </source>
</evidence>
<dbReference type="RefSeq" id="XP_035347402.1">
    <property type="nucleotide sequence ID" value="XM_035491509.1"/>
</dbReference>
<keyword evidence="7" id="KW-0496">Mitochondrion</keyword>
<evidence type="ECO:0000259" key="12">
    <source>
        <dbReference type="Pfam" id="PF02096"/>
    </source>
</evidence>
<keyword evidence="4" id="KW-0999">Mitochondrion inner membrane</keyword>
<reference evidence="14" key="1">
    <citation type="submission" date="2020-06" db="EMBL/GenBank/DDBJ databases">
        <title>A chromosome-scale genome assembly of Talaromyces rugulosus W13939.</title>
        <authorList>
            <person name="Wang B."/>
            <person name="Guo L."/>
            <person name="Ye K."/>
            <person name="Wang L."/>
        </authorList>
    </citation>
    <scope>NUCLEOTIDE SEQUENCE [LARGE SCALE GENOMIC DNA]</scope>
    <source>
        <strain evidence="14">W13939</strain>
    </source>
</reference>
<evidence type="ECO:0000256" key="10">
    <source>
        <dbReference type="SAM" id="MobiDB-lite"/>
    </source>
</evidence>
<accession>A0A7H8R4W4</accession>
<evidence type="ECO:0000256" key="7">
    <source>
        <dbReference type="ARBA" id="ARBA00023128"/>
    </source>
</evidence>
<dbReference type="EMBL" id="CP055901">
    <property type="protein sequence ID" value="QKX61227.1"/>
    <property type="molecule type" value="Genomic_DNA"/>
</dbReference>
<protein>
    <recommendedName>
        <fullName evidence="12">Membrane insertase YidC/Oxa/ALB C-terminal domain-containing protein</fullName>
    </recommendedName>
</protein>
<dbReference type="GO" id="GO:0032979">
    <property type="term" value="P:protein insertion into mitochondrial inner membrane from matrix"/>
    <property type="evidence" value="ECO:0007669"/>
    <property type="project" value="TreeGrafter"/>
</dbReference>